<proteinExistence type="predicted"/>
<dbReference type="EMBL" id="CM037162">
    <property type="protein sequence ID" value="KAH7862775.1"/>
    <property type="molecule type" value="Genomic_DNA"/>
</dbReference>
<accession>A0ACB7ZAC4</accession>
<name>A0ACB7ZAC4_9ERIC</name>
<evidence type="ECO:0000313" key="1">
    <source>
        <dbReference type="EMBL" id="KAH7862775.1"/>
    </source>
</evidence>
<gene>
    <name evidence="1" type="ORF">Vadar_009336</name>
</gene>
<keyword evidence="2" id="KW-1185">Reference proteome</keyword>
<comment type="caution">
    <text evidence="1">The sequence shown here is derived from an EMBL/GenBank/DDBJ whole genome shotgun (WGS) entry which is preliminary data.</text>
</comment>
<organism evidence="1 2">
    <name type="scientific">Vaccinium darrowii</name>
    <dbReference type="NCBI Taxonomy" id="229202"/>
    <lineage>
        <taxon>Eukaryota</taxon>
        <taxon>Viridiplantae</taxon>
        <taxon>Streptophyta</taxon>
        <taxon>Embryophyta</taxon>
        <taxon>Tracheophyta</taxon>
        <taxon>Spermatophyta</taxon>
        <taxon>Magnoliopsida</taxon>
        <taxon>eudicotyledons</taxon>
        <taxon>Gunneridae</taxon>
        <taxon>Pentapetalae</taxon>
        <taxon>asterids</taxon>
        <taxon>Ericales</taxon>
        <taxon>Ericaceae</taxon>
        <taxon>Vaccinioideae</taxon>
        <taxon>Vaccinieae</taxon>
        <taxon>Vaccinium</taxon>
    </lineage>
</organism>
<dbReference type="Proteomes" id="UP000828048">
    <property type="component" value="Chromosome 12"/>
</dbReference>
<reference evidence="1 2" key="1">
    <citation type="journal article" date="2021" name="Hortic Res">
        <title>High-quality reference genome and annotation aids understanding of berry development for evergreen blueberry (Vaccinium darrowii).</title>
        <authorList>
            <person name="Yu J."/>
            <person name="Hulse-Kemp A.M."/>
            <person name="Babiker E."/>
            <person name="Staton M."/>
        </authorList>
    </citation>
    <scope>NUCLEOTIDE SEQUENCE [LARGE SCALE GENOMIC DNA]</scope>
    <source>
        <strain evidence="2">cv. NJ 8807/NJ 8810</strain>
        <tissue evidence="1">Young leaf</tissue>
    </source>
</reference>
<protein>
    <submittedName>
        <fullName evidence="1">Uncharacterized protein</fullName>
    </submittedName>
</protein>
<sequence>MRVEISKNDDEDSRPWRRRILSSMAVVPLTWSSAFRAGLFLLLLAAIAFAFITLPVEKILKDFLLWVKHDLGPWGPLALAVAYIPLTVLAVPASVLTLGGGYLFGLPVGFVADSIGATLGATAAFLLGRTIGRSYVISKLKKYPKFQAVAIAIQRSGFKIVFLLRLVPLLPFNMLNYLLSVTPVHLGEYMLASWVGMMPITFTFVYVGTTLKDLSDVTHGWAEVSKTRWALMAAGFVISVILMVFTTKVAKASLDKALAENGDIEGILGSPRLPIVAEPPVDLQKPLIIKIDSLEDHHEKQ</sequence>
<evidence type="ECO:0000313" key="2">
    <source>
        <dbReference type="Proteomes" id="UP000828048"/>
    </source>
</evidence>